<gene>
    <name evidence="1" type="ORF">Pmani_015674</name>
</gene>
<dbReference type="AlphaFoldDB" id="A0AAE1UBU6"/>
<keyword evidence="2" id="KW-1185">Reference proteome</keyword>
<organism evidence="1 2">
    <name type="scientific">Petrolisthes manimaculis</name>
    <dbReference type="NCBI Taxonomy" id="1843537"/>
    <lineage>
        <taxon>Eukaryota</taxon>
        <taxon>Metazoa</taxon>
        <taxon>Ecdysozoa</taxon>
        <taxon>Arthropoda</taxon>
        <taxon>Crustacea</taxon>
        <taxon>Multicrustacea</taxon>
        <taxon>Malacostraca</taxon>
        <taxon>Eumalacostraca</taxon>
        <taxon>Eucarida</taxon>
        <taxon>Decapoda</taxon>
        <taxon>Pleocyemata</taxon>
        <taxon>Anomura</taxon>
        <taxon>Galatheoidea</taxon>
        <taxon>Porcellanidae</taxon>
        <taxon>Petrolisthes</taxon>
    </lineage>
</organism>
<comment type="caution">
    <text evidence="1">The sequence shown here is derived from an EMBL/GenBank/DDBJ whole genome shotgun (WGS) entry which is preliminary data.</text>
</comment>
<reference evidence="1" key="1">
    <citation type="submission" date="2023-11" db="EMBL/GenBank/DDBJ databases">
        <title>Genome assemblies of two species of porcelain crab, Petrolisthes cinctipes and Petrolisthes manimaculis (Anomura: Porcellanidae).</title>
        <authorList>
            <person name="Angst P."/>
        </authorList>
    </citation>
    <scope>NUCLEOTIDE SEQUENCE</scope>
    <source>
        <strain evidence="1">PB745_02</strain>
        <tissue evidence="1">Gill</tissue>
    </source>
</reference>
<accession>A0AAE1UBU6</accession>
<protein>
    <submittedName>
        <fullName evidence="1">Uncharacterized protein</fullName>
    </submittedName>
</protein>
<name>A0AAE1UBU6_9EUCA</name>
<evidence type="ECO:0000313" key="2">
    <source>
        <dbReference type="Proteomes" id="UP001292094"/>
    </source>
</evidence>
<dbReference type="Proteomes" id="UP001292094">
    <property type="component" value="Unassembled WGS sequence"/>
</dbReference>
<evidence type="ECO:0000313" key="1">
    <source>
        <dbReference type="EMBL" id="KAK4312934.1"/>
    </source>
</evidence>
<proteinExistence type="predicted"/>
<sequence length="164" mass="18202">MRSCDKEKGRKYVALVAQVCEYCTVVIIPSSLCPIPYQHPSQTWSCFNAWCCSATLSVSTPFSATSYLQQILHHSQPPPTSSRSYTIPSHLLPPADPTPFPATSYLQQILHHSQPPPTSSRSYTIPSHLLPPADPTPFPATSYLQQIHPRLIPPRHWERGAAAC</sequence>
<dbReference type="EMBL" id="JAWZYT010001361">
    <property type="protein sequence ID" value="KAK4312934.1"/>
    <property type="molecule type" value="Genomic_DNA"/>
</dbReference>